<comment type="similarity">
    <text evidence="2">Belongs to the Nudix hydrolase family.</text>
</comment>
<name>A0ABP2J3Q0_9STRE</name>
<dbReference type="InterPro" id="IPR051325">
    <property type="entry name" value="Nudix_hydrolase_domain"/>
</dbReference>
<reference evidence="4" key="1">
    <citation type="submission" date="2010-09" db="EMBL/GenBank/DDBJ databases">
        <authorList>
            <person name="Daugherty S.C."/>
            <person name="Kilian M."/>
            <person name="Tettelin H."/>
        </authorList>
    </citation>
    <scope>NUCLEOTIDE SEQUENCE [LARGE SCALE GENOMIC DNA]</scope>
    <source>
        <strain evidence="4">SK1302</strain>
    </source>
</reference>
<dbReference type="Gene3D" id="3.90.79.10">
    <property type="entry name" value="Nucleoside Triphosphate Pyrophosphohydrolase"/>
    <property type="match status" value="1"/>
</dbReference>
<evidence type="ECO:0000256" key="2">
    <source>
        <dbReference type="RuleBase" id="RU003476"/>
    </source>
</evidence>
<comment type="caution">
    <text evidence="4">The sequence shown here is derived from an EMBL/GenBank/DDBJ whole genome shotgun (WGS) entry which is preliminary data.</text>
</comment>
<sequence length="171" mass="19774">MTNPTFGEKKEGVTYKTRYGVYAVIPDSAHEKIILVQAPNGAWFLPGGEIEAGEDHFEALKRELIEELGFTAEIGTYYGQADEYFYSSHRDTYYYNPAYLYEAISYQEIQKPLEDFNHLAWFPIDEAISNLKRGSHKWAIEAWKNSIKFKLTFPIFPKSAIIDIEIQEESL</sequence>
<dbReference type="EMBL" id="AEDY01000058">
    <property type="protein sequence ID" value="EFO54251.1"/>
    <property type="molecule type" value="Genomic_DNA"/>
</dbReference>
<accession>A0ABP2J3Q0</accession>
<dbReference type="InterPro" id="IPR020084">
    <property type="entry name" value="NUDIX_hydrolase_CS"/>
</dbReference>
<dbReference type="SUPFAM" id="SSF55811">
    <property type="entry name" value="Nudix"/>
    <property type="match status" value="1"/>
</dbReference>
<dbReference type="PROSITE" id="PS51462">
    <property type="entry name" value="NUDIX"/>
    <property type="match status" value="1"/>
</dbReference>
<evidence type="ECO:0000313" key="4">
    <source>
        <dbReference type="EMBL" id="EFO54251.1"/>
    </source>
</evidence>
<dbReference type="PANTHER" id="PTHR21340:SF0">
    <property type="entry name" value="BIS(5'-NUCLEOSYL)-TETRAPHOSPHATASE [ASYMMETRICAL]"/>
    <property type="match status" value="1"/>
</dbReference>
<organism evidence="4">
    <name type="scientific">Streptococcus infantis SK1302</name>
    <dbReference type="NCBI Taxonomy" id="871237"/>
    <lineage>
        <taxon>Bacteria</taxon>
        <taxon>Bacillati</taxon>
        <taxon>Bacillota</taxon>
        <taxon>Bacilli</taxon>
        <taxon>Lactobacillales</taxon>
        <taxon>Streptococcaceae</taxon>
        <taxon>Streptococcus</taxon>
    </lineage>
</organism>
<proteinExistence type="inferred from homology"/>
<evidence type="ECO:0000259" key="3">
    <source>
        <dbReference type="PROSITE" id="PS51462"/>
    </source>
</evidence>
<gene>
    <name evidence="4" type="ORF">SIN_1059</name>
</gene>
<dbReference type="PROSITE" id="PS00893">
    <property type="entry name" value="NUDIX_BOX"/>
    <property type="match status" value="1"/>
</dbReference>
<dbReference type="InterPro" id="IPR015797">
    <property type="entry name" value="NUDIX_hydrolase-like_dom_sf"/>
</dbReference>
<feature type="domain" description="Nudix hydrolase" evidence="3">
    <location>
        <begin position="16"/>
        <end position="146"/>
    </location>
</feature>
<dbReference type="InterPro" id="IPR000086">
    <property type="entry name" value="NUDIX_hydrolase_dom"/>
</dbReference>
<protein>
    <submittedName>
        <fullName evidence="4">MutT/nudix family protein</fullName>
    </submittedName>
</protein>
<dbReference type="PANTHER" id="PTHR21340">
    <property type="entry name" value="DIADENOSINE 5,5-P1,P4-TETRAPHOSPHATE PYROPHOSPHOHYDROLASE MUTT"/>
    <property type="match status" value="1"/>
</dbReference>
<dbReference type="PRINTS" id="PR00502">
    <property type="entry name" value="NUDIXFAMILY"/>
</dbReference>
<keyword evidence="1 2" id="KW-0378">Hydrolase</keyword>
<dbReference type="InterPro" id="IPR020476">
    <property type="entry name" value="Nudix_hydrolase"/>
</dbReference>
<evidence type="ECO:0000256" key="1">
    <source>
        <dbReference type="ARBA" id="ARBA00022801"/>
    </source>
</evidence>
<dbReference type="CDD" id="cd04684">
    <property type="entry name" value="NUDIX_Hydrolase"/>
    <property type="match status" value="1"/>
</dbReference>
<dbReference type="Pfam" id="PF00293">
    <property type="entry name" value="NUDIX"/>
    <property type="match status" value="1"/>
</dbReference>